<organism evidence="1 2">
    <name type="scientific">Panagrolaimus sp. JU765</name>
    <dbReference type="NCBI Taxonomy" id="591449"/>
    <lineage>
        <taxon>Eukaryota</taxon>
        <taxon>Metazoa</taxon>
        <taxon>Ecdysozoa</taxon>
        <taxon>Nematoda</taxon>
        <taxon>Chromadorea</taxon>
        <taxon>Rhabditida</taxon>
        <taxon>Tylenchina</taxon>
        <taxon>Panagrolaimomorpha</taxon>
        <taxon>Panagrolaimoidea</taxon>
        <taxon>Panagrolaimidae</taxon>
        <taxon>Panagrolaimus</taxon>
    </lineage>
</organism>
<proteinExistence type="predicted"/>
<reference evidence="2" key="1">
    <citation type="submission" date="2022-11" db="UniProtKB">
        <authorList>
            <consortium name="WormBaseParasite"/>
        </authorList>
    </citation>
    <scope>IDENTIFICATION</scope>
</reference>
<dbReference type="WBParaSite" id="JU765_v2.g18970.t1">
    <property type="protein sequence ID" value="JU765_v2.g18970.t1"/>
    <property type="gene ID" value="JU765_v2.g18970"/>
</dbReference>
<name>A0AC34QSU9_9BILA</name>
<protein>
    <submittedName>
        <fullName evidence="2">Homeobox domain-containing protein</fullName>
    </submittedName>
</protein>
<evidence type="ECO:0000313" key="2">
    <source>
        <dbReference type="WBParaSite" id="JU765_v2.g18970.t1"/>
    </source>
</evidence>
<dbReference type="Proteomes" id="UP000887576">
    <property type="component" value="Unplaced"/>
</dbReference>
<evidence type="ECO:0000313" key="1">
    <source>
        <dbReference type="Proteomes" id="UP000887576"/>
    </source>
</evidence>
<sequence length="274" mass="29841">MSYLSPVSASNAAMNQAANMAAYFSKSYATQPALTGFGAPPAANFISPISYPLDCHAGTLGWNGPPPPRLFDYRGCRKQRRERTTFTRSQLEILETVFVKTRYPDIFMREDMASKIGLPESRVQVWFKNRRAKARQQKKAQVQGSDRCSANSDTANGGSNGSSSASSSDPSSNSESIEVKTEEMSGESTNCDQSGQQMNTSPLLNDNLDIKNINNICYGAISPSTNYAATFPNYRPFPAAYGYQAAPGMEYLSYPPVSAAAAAGYPDWKFSMNT</sequence>
<accession>A0AC34QSU9</accession>